<evidence type="ECO:0000313" key="9">
    <source>
        <dbReference type="EMBL" id="GBF96093.1"/>
    </source>
</evidence>
<evidence type="ECO:0000256" key="2">
    <source>
        <dbReference type="ARBA" id="ARBA00022473"/>
    </source>
</evidence>
<keyword evidence="4" id="KW-0863">Zinc-finger</keyword>
<feature type="compositionally biased region" description="Low complexity" evidence="7">
    <location>
        <begin position="94"/>
        <end position="103"/>
    </location>
</feature>
<evidence type="ECO:0000259" key="8">
    <source>
        <dbReference type="Pfam" id="PF23406"/>
    </source>
</evidence>
<dbReference type="GO" id="GO:0033314">
    <property type="term" value="P:mitotic DNA replication checkpoint signaling"/>
    <property type="evidence" value="ECO:0007669"/>
    <property type="project" value="TreeGrafter"/>
</dbReference>
<keyword evidence="5" id="KW-0862">Zinc</keyword>
<dbReference type="InterPro" id="IPR040050">
    <property type="entry name" value="ZNF830-like"/>
</dbReference>
<dbReference type="STRING" id="307507.A0A2V0PDX3"/>
<feature type="compositionally biased region" description="Gly residues" evidence="7">
    <location>
        <begin position="190"/>
        <end position="203"/>
    </location>
</feature>
<dbReference type="EMBL" id="BDRX01000074">
    <property type="protein sequence ID" value="GBF96093.1"/>
    <property type="molecule type" value="Genomic_DNA"/>
</dbReference>
<feature type="compositionally biased region" description="Acidic residues" evidence="7">
    <location>
        <begin position="148"/>
        <end position="158"/>
    </location>
</feature>
<gene>
    <name evidence="9" type="ORF">Rsub_08969</name>
</gene>
<feature type="compositionally biased region" description="Low complexity" evidence="7">
    <location>
        <begin position="1"/>
        <end position="14"/>
    </location>
</feature>
<evidence type="ECO:0000313" key="10">
    <source>
        <dbReference type="Proteomes" id="UP000247498"/>
    </source>
</evidence>
<evidence type="ECO:0000256" key="4">
    <source>
        <dbReference type="ARBA" id="ARBA00022771"/>
    </source>
</evidence>
<organism evidence="9 10">
    <name type="scientific">Raphidocelis subcapitata</name>
    <dbReference type="NCBI Taxonomy" id="307507"/>
    <lineage>
        <taxon>Eukaryota</taxon>
        <taxon>Viridiplantae</taxon>
        <taxon>Chlorophyta</taxon>
        <taxon>core chlorophytes</taxon>
        <taxon>Chlorophyceae</taxon>
        <taxon>CS clade</taxon>
        <taxon>Sphaeropleales</taxon>
        <taxon>Selenastraceae</taxon>
        <taxon>Raphidocelis</taxon>
    </lineage>
</organism>
<feature type="region of interest" description="Disordered" evidence="7">
    <location>
        <begin position="1"/>
        <end position="103"/>
    </location>
</feature>
<feature type="region of interest" description="Disordered" evidence="7">
    <location>
        <begin position="146"/>
        <end position="171"/>
    </location>
</feature>
<dbReference type="InterPro" id="IPR059039">
    <property type="entry name" value="ZNF380_CC"/>
</dbReference>
<keyword evidence="3" id="KW-0479">Metal-binding</keyword>
<dbReference type="GO" id="GO:0033260">
    <property type="term" value="P:nuclear DNA replication"/>
    <property type="evidence" value="ECO:0007669"/>
    <property type="project" value="TreeGrafter"/>
</dbReference>
<keyword evidence="6" id="KW-0539">Nucleus</keyword>
<evidence type="ECO:0000256" key="7">
    <source>
        <dbReference type="SAM" id="MobiDB-lite"/>
    </source>
</evidence>
<dbReference type="AlphaFoldDB" id="A0A2V0PDX3"/>
<feature type="domain" description="ZNF380 coiled-coil" evidence="8">
    <location>
        <begin position="105"/>
        <end position="185"/>
    </location>
</feature>
<reference evidence="9 10" key="1">
    <citation type="journal article" date="2018" name="Sci. Rep.">
        <title>Raphidocelis subcapitata (=Pseudokirchneriella subcapitata) provides an insight into genome evolution and environmental adaptations in the Sphaeropleales.</title>
        <authorList>
            <person name="Suzuki S."/>
            <person name="Yamaguchi H."/>
            <person name="Nakajima N."/>
            <person name="Kawachi M."/>
        </authorList>
    </citation>
    <scope>NUCLEOTIDE SEQUENCE [LARGE SCALE GENOMIC DNA]</scope>
    <source>
        <strain evidence="9 10">NIES-35</strain>
    </source>
</reference>
<feature type="compositionally biased region" description="Acidic residues" evidence="7">
    <location>
        <begin position="257"/>
        <end position="267"/>
    </location>
</feature>
<evidence type="ECO:0000256" key="1">
    <source>
        <dbReference type="ARBA" id="ARBA00004324"/>
    </source>
</evidence>
<dbReference type="PANTHER" id="PTHR13278:SF0">
    <property type="entry name" value="ZINC FINGER PROTEIN 830"/>
    <property type="match status" value="1"/>
</dbReference>
<comment type="caution">
    <text evidence="9">The sequence shown here is derived from an EMBL/GenBank/DDBJ whole genome shotgun (WGS) entry which is preliminary data.</text>
</comment>
<feature type="compositionally biased region" description="Basic and acidic residues" evidence="7">
    <location>
        <begin position="160"/>
        <end position="171"/>
    </location>
</feature>
<keyword evidence="10" id="KW-1185">Reference proteome</keyword>
<dbReference type="GO" id="GO:0044773">
    <property type="term" value="P:mitotic DNA damage checkpoint signaling"/>
    <property type="evidence" value="ECO:0007669"/>
    <property type="project" value="TreeGrafter"/>
</dbReference>
<dbReference type="InParanoid" id="A0A2V0PDX3"/>
<feature type="compositionally biased region" description="Low complexity" evidence="7">
    <location>
        <begin position="39"/>
        <end position="66"/>
    </location>
</feature>
<comment type="subcellular location">
    <subcellularLocation>
        <location evidence="1">Nucleus speckle</location>
    </subcellularLocation>
</comment>
<dbReference type="GO" id="GO:0005681">
    <property type="term" value="C:spliceosomal complex"/>
    <property type="evidence" value="ECO:0007669"/>
    <property type="project" value="InterPro"/>
</dbReference>
<protein>
    <recommendedName>
        <fullName evidence="8">ZNF380 coiled-coil domain-containing protein</fullName>
    </recommendedName>
</protein>
<evidence type="ECO:0000256" key="5">
    <source>
        <dbReference type="ARBA" id="ARBA00022833"/>
    </source>
</evidence>
<dbReference type="GO" id="GO:0008270">
    <property type="term" value="F:zinc ion binding"/>
    <property type="evidence" value="ECO:0007669"/>
    <property type="project" value="UniProtKB-KW"/>
</dbReference>
<feature type="region of interest" description="Disordered" evidence="7">
    <location>
        <begin position="185"/>
        <end position="234"/>
    </location>
</feature>
<evidence type="ECO:0000256" key="3">
    <source>
        <dbReference type="ARBA" id="ARBA00022723"/>
    </source>
</evidence>
<accession>A0A2V0PDX3</accession>
<feature type="compositionally biased region" description="Pro residues" evidence="7">
    <location>
        <begin position="83"/>
        <end position="93"/>
    </location>
</feature>
<dbReference type="PANTHER" id="PTHR13278">
    <property type="entry name" value="ZINC FINGER PROTEIN 830"/>
    <property type="match status" value="1"/>
</dbReference>
<dbReference type="GO" id="GO:0003676">
    <property type="term" value="F:nucleic acid binding"/>
    <property type="evidence" value="ECO:0007669"/>
    <property type="project" value="InterPro"/>
</dbReference>
<evidence type="ECO:0000256" key="6">
    <source>
        <dbReference type="ARBA" id="ARBA00023242"/>
    </source>
</evidence>
<name>A0A2V0PDX3_9CHLO</name>
<proteinExistence type="predicted"/>
<dbReference type="Pfam" id="PF23406">
    <property type="entry name" value="ZNF380_CC"/>
    <property type="match status" value="1"/>
</dbReference>
<keyword evidence="2" id="KW-0217">Developmental protein</keyword>
<sequence>MSDFQAAFKAAQAQRGLASKPTAKQVKARKLAEQEAARTPKQPQQQQRPGAPAAGGARPAAQGLPADFFDGQPKAGTSAAAAKPPPRPAPAPAAPAAAAADAAAVPKGFFDDKTADAKARGVKIPDKADKEAAFAAFTTEITTALAEQADEEDEDAAEAAEARVEREAYEQRMRQERIERLKRMRAGAAAGAGGAPGPLGGGGGEEDEDAAGALGPGPVPRTMASAVAAGMPQAKRRRVLDALADVLDAGGSGSGEESGEGGEDDAVLDWRRKAV</sequence>
<feature type="region of interest" description="Disordered" evidence="7">
    <location>
        <begin position="248"/>
        <end position="275"/>
    </location>
</feature>
<dbReference type="Proteomes" id="UP000247498">
    <property type="component" value="Unassembled WGS sequence"/>
</dbReference>